<evidence type="ECO:0000256" key="1">
    <source>
        <dbReference type="SAM" id="MobiDB-lite"/>
    </source>
</evidence>
<feature type="compositionally biased region" description="Basic and acidic residues" evidence="1">
    <location>
        <begin position="1"/>
        <end position="11"/>
    </location>
</feature>
<name>A0A9P9YIR0_9MUSC</name>
<proteinExistence type="predicted"/>
<keyword evidence="3" id="KW-1185">Reference proteome</keyword>
<reference evidence="2" key="1">
    <citation type="journal article" date="2023" name="Genome Biol. Evol.">
        <title>Long-read-based Genome Assembly of Drosophila gunungcola Reveals Fewer Chemosensory Genes in Flower-breeding Species.</title>
        <authorList>
            <person name="Negi A."/>
            <person name="Liao B.Y."/>
            <person name="Yeh S.D."/>
        </authorList>
    </citation>
    <scope>NUCLEOTIDE SEQUENCE</scope>
    <source>
        <strain evidence="2">Sukarami</strain>
    </source>
</reference>
<dbReference type="Proteomes" id="UP001059596">
    <property type="component" value="Unassembled WGS sequence"/>
</dbReference>
<feature type="region of interest" description="Disordered" evidence="1">
    <location>
        <begin position="78"/>
        <end position="97"/>
    </location>
</feature>
<feature type="compositionally biased region" description="Acidic residues" evidence="1">
    <location>
        <begin position="12"/>
        <end position="24"/>
    </location>
</feature>
<feature type="region of interest" description="Disordered" evidence="1">
    <location>
        <begin position="1"/>
        <end position="26"/>
    </location>
</feature>
<dbReference type="AlphaFoldDB" id="A0A9P9YIR0"/>
<dbReference type="EMBL" id="JAMKOV010000012">
    <property type="protein sequence ID" value="KAI8037500.1"/>
    <property type="molecule type" value="Genomic_DNA"/>
</dbReference>
<evidence type="ECO:0000313" key="2">
    <source>
        <dbReference type="EMBL" id="KAI8037500.1"/>
    </source>
</evidence>
<sequence>MQQSNRAREQQSDADADGDDDGDGDEKVNQMFVVLLNESRRDAKSCRVLQSLSLAAISAFAYAQIAPGSNAYLPPTKNGYDYSEPKTPFVSTDTDPI</sequence>
<organism evidence="2 3">
    <name type="scientific">Drosophila gunungcola</name>
    <name type="common">fruit fly</name>
    <dbReference type="NCBI Taxonomy" id="103775"/>
    <lineage>
        <taxon>Eukaryota</taxon>
        <taxon>Metazoa</taxon>
        <taxon>Ecdysozoa</taxon>
        <taxon>Arthropoda</taxon>
        <taxon>Hexapoda</taxon>
        <taxon>Insecta</taxon>
        <taxon>Pterygota</taxon>
        <taxon>Neoptera</taxon>
        <taxon>Endopterygota</taxon>
        <taxon>Diptera</taxon>
        <taxon>Brachycera</taxon>
        <taxon>Muscomorpha</taxon>
        <taxon>Ephydroidea</taxon>
        <taxon>Drosophilidae</taxon>
        <taxon>Drosophila</taxon>
        <taxon>Sophophora</taxon>
    </lineage>
</organism>
<comment type="caution">
    <text evidence="2">The sequence shown here is derived from an EMBL/GenBank/DDBJ whole genome shotgun (WGS) entry which is preliminary data.</text>
</comment>
<evidence type="ECO:0000313" key="3">
    <source>
        <dbReference type="Proteomes" id="UP001059596"/>
    </source>
</evidence>
<accession>A0A9P9YIR0</accession>
<protein>
    <submittedName>
        <fullName evidence="2">Uncharacterized protein</fullName>
    </submittedName>
</protein>
<gene>
    <name evidence="2" type="ORF">M5D96_009652</name>
</gene>